<gene>
    <name evidence="2" type="primary">CCDC152</name>
</gene>
<dbReference type="GeneTree" id="ENSGT00390000010075"/>
<keyword evidence="1" id="KW-0175">Coiled coil</keyword>
<reference evidence="2" key="2">
    <citation type="submission" date="2025-09" db="UniProtKB">
        <authorList>
            <consortium name="Ensembl"/>
        </authorList>
    </citation>
    <scope>IDENTIFICATION</scope>
</reference>
<keyword evidence="3" id="KW-1185">Reference proteome</keyword>
<organism evidence="2 3">
    <name type="scientific">Pseudonaja textilis</name>
    <name type="common">Eastern brown snake</name>
    <dbReference type="NCBI Taxonomy" id="8673"/>
    <lineage>
        <taxon>Eukaryota</taxon>
        <taxon>Metazoa</taxon>
        <taxon>Chordata</taxon>
        <taxon>Craniata</taxon>
        <taxon>Vertebrata</taxon>
        <taxon>Euteleostomi</taxon>
        <taxon>Lepidosauria</taxon>
        <taxon>Squamata</taxon>
        <taxon>Bifurcata</taxon>
        <taxon>Unidentata</taxon>
        <taxon>Episquamata</taxon>
        <taxon>Toxicofera</taxon>
        <taxon>Serpentes</taxon>
        <taxon>Colubroidea</taxon>
        <taxon>Elapidae</taxon>
        <taxon>Hydrophiinae</taxon>
        <taxon>Pseudonaja</taxon>
    </lineage>
</organism>
<sequence length="193" mass="22956">MKKSSAVNLDKLLVDFSHIEMKISELHGKNHLLNLELDKTNKLLTMSQSREEMAKQDENEHLKNTIQILEEKLKTHEKEHENMVDKLIMEIKSKEKEHNHEQNKLHSDMNKQLESKMEEHKKLMEKKDLEILELTKQLKAQEKEKQNEIIRLQIEFNTKLERLQTKTLKVQANPTGLPQNIYRKVSVLLFSRM</sequence>
<protein>
    <submittedName>
        <fullName evidence="2">Coiled-coil domain containing 152</fullName>
    </submittedName>
</protein>
<proteinExistence type="predicted"/>
<dbReference type="AlphaFoldDB" id="A0A670YVV6"/>
<reference evidence="2" key="1">
    <citation type="submission" date="2025-08" db="UniProtKB">
        <authorList>
            <consortium name="Ensembl"/>
        </authorList>
    </citation>
    <scope>IDENTIFICATION</scope>
</reference>
<name>A0A670YVV6_PSETE</name>
<evidence type="ECO:0000313" key="2">
    <source>
        <dbReference type="Ensembl" id="ENSPTXP00000012821.1"/>
    </source>
</evidence>
<dbReference type="InterPro" id="IPR038827">
    <property type="entry name" value="CCDC152"/>
</dbReference>
<evidence type="ECO:0000313" key="3">
    <source>
        <dbReference type="Proteomes" id="UP000472273"/>
    </source>
</evidence>
<dbReference type="Ensembl" id="ENSPTXT00000013230.1">
    <property type="protein sequence ID" value="ENSPTXP00000012821.1"/>
    <property type="gene ID" value="ENSPTXG00000008978.1"/>
</dbReference>
<feature type="coiled-coil region" evidence="1">
    <location>
        <begin position="52"/>
        <end position="155"/>
    </location>
</feature>
<dbReference type="PANTHER" id="PTHR35253">
    <property type="entry name" value="COILED-COIL DOMAIN-CONTAINING PROTEIN 152"/>
    <property type="match status" value="1"/>
</dbReference>
<dbReference type="Proteomes" id="UP000472273">
    <property type="component" value="Unplaced"/>
</dbReference>
<dbReference type="PANTHER" id="PTHR35253:SF1">
    <property type="entry name" value="COILED-COIL DOMAIN-CONTAINING PROTEIN 152"/>
    <property type="match status" value="1"/>
</dbReference>
<accession>A0A670YVV6</accession>
<evidence type="ECO:0000256" key="1">
    <source>
        <dbReference type="SAM" id="Coils"/>
    </source>
</evidence>